<accession>A0A918BGE1</accession>
<reference evidence="2" key="2">
    <citation type="submission" date="2020-09" db="EMBL/GenBank/DDBJ databases">
        <authorList>
            <person name="Sun Q."/>
            <person name="Ohkuma M."/>
        </authorList>
    </citation>
    <scope>NUCLEOTIDE SEQUENCE</scope>
    <source>
        <strain evidence="2">JCM 3131</strain>
    </source>
</reference>
<comment type="caution">
    <text evidence="2">The sequence shown here is derived from an EMBL/GenBank/DDBJ whole genome shotgun (WGS) entry which is preliminary data.</text>
</comment>
<feature type="region of interest" description="Disordered" evidence="1">
    <location>
        <begin position="22"/>
        <end position="109"/>
    </location>
</feature>
<gene>
    <name evidence="2" type="ORF">GCM10010145_40380</name>
</gene>
<feature type="compositionally biased region" description="Pro residues" evidence="1">
    <location>
        <begin position="57"/>
        <end position="82"/>
    </location>
</feature>
<name>A0A918BGE1_9ACTN</name>
<evidence type="ECO:0000313" key="3">
    <source>
        <dbReference type="Proteomes" id="UP000620156"/>
    </source>
</evidence>
<proteinExistence type="predicted"/>
<dbReference type="EMBL" id="BMQK01000009">
    <property type="protein sequence ID" value="GGQ66567.1"/>
    <property type="molecule type" value="Genomic_DNA"/>
</dbReference>
<feature type="compositionally biased region" description="Low complexity" evidence="1">
    <location>
        <begin position="87"/>
        <end position="102"/>
    </location>
</feature>
<reference evidence="2" key="1">
    <citation type="journal article" date="2014" name="Int. J. Syst. Evol. Microbiol.">
        <title>Complete genome sequence of Corynebacterium casei LMG S-19264T (=DSM 44701T), isolated from a smear-ripened cheese.</title>
        <authorList>
            <consortium name="US DOE Joint Genome Institute (JGI-PGF)"/>
            <person name="Walter F."/>
            <person name="Albersmeier A."/>
            <person name="Kalinowski J."/>
            <person name="Ruckert C."/>
        </authorList>
    </citation>
    <scope>NUCLEOTIDE SEQUENCE</scope>
    <source>
        <strain evidence="2">JCM 3131</strain>
    </source>
</reference>
<evidence type="ECO:0000313" key="2">
    <source>
        <dbReference type="EMBL" id="GGQ66567.1"/>
    </source>
</evidence>
<organism evidence="2 3">
    <name type="scientific">Streptomyces ruber</name>
    <dbReference type="NCBI Taxonomy" id="83378"/>
    <lineage>
        <taxon>Bacteria</taxon>
        <taxon>Bacillati</taxon>
        <taxon>Actinomycetota</taxon>
        <taxon>Actinomycetes</taxon>
        <taxon>Kitasatosporales</taxon>
        <taxon>Streptomycetaceae</taxon>
        <taxon>Streptomyces</taxon>
    </lineage>
</organism>
<evidence type="ECO:0000256" key="1">
    <source>
        <dbReference type="SAM" id="MobiDB-lite"/>
    </source>
</evidence>
<feature type="compositionally biased region" description="Low complexity" evidence="1">
    <location>
        <begin position="38"/>
        <end position="56"/>
    </location>
</feature>
<sequence>MLVTTGANGATWAFGIARAAGTTGGRAARHRTRPVPVTAGATKATGTAGTAWWHAVPPVPPSPSRHPVITPSPSPVTRPPSPRPRHPVSAAAAVRPSRGRVAWTRKPPP</sequence>
<keyword evidence="3" id="KW-1185">Reference proteome</keyword>
<dbReference type="Proteomes" id="UP000620156">
    <property type="component" value="Unassembled WGS sequence"/>
</dbReference>
<protein>
    <submittedName>
        <fullName evidence="2">Uncharacterized protein</fullName>
    </submittedName>
</protein>
<dbReference type="AlphaFoldDB" id="A0A918BGE1"/>